<evidence type="ECO:0000313" key="4">
    <source>
        <dbReference type="EMBL" id="CUN83847.1"/>
    </source>
</evidence>
<proteinExistence type="predicted"/>
<feature type="signal peptide" evidence="3">
    <location>
        <begin position="1"/>
        <end position="38"/>
    </location>
</feature>
<feature type="transmembrane region" description="Helical" evidence="2">
    <location>
        <begin position="478"/>
        <end position="499"/>
    </location>
</feature>
<keyword evidence="2" id="KW-0472">Membrane</keyword>
<dbReference type="Proteomes" id="UP000095439">
    <property type="component" value="Unassembled WGS sequence"/>
</dbReference>
<evidence type="ECO:0000256" key="2">
    <source>
        <dbReference type="SAM" id="Phobius"/>
    </source>
</evidence>
<dbReference type="EMBL" id="JAAIOD010000017">
    <property type="protein sequence ID" value="NSE58788.1"/>
    <property type="molecule type" value="Genomic_DNA"/>
</dbReference>
<feature type="compositionally biased region" description="Gly residues" evidence="1">
    <location>
        <begin position="210"/>
        <end position="222"/>
    </location>
</feature>
<accession>A0A174A6B6</accession>
<dbReference type="RefSeq" id="WP_055181569.1">
    <property type="nucleotide sequence ID" value="NZ_CABIWY010000006.1"/>
</dbReference>
<keyword evidence="3" id="KW-0732">Signal</keyword>
<feature type="compositionally biased region" description="Basic and acidic residues" evidence="1">
    <location>
        <begin position="160"/>
        <end position="180"/>
    </location>
</feature>
<dbReference type="AlphaFoldDB" id="A0A174A6B6"/>
<feature type="region of interest" description="Disordered" evidence="1">
    <location>
        <begin position="160"/>
        <end position="225"/>
    </location>
</feature>
<reference evidence="4 6" key="1">
    <citation type="submission" date="2015-09" db="EMBL/GenBank/DDBJ databases">
        <authorList>
            <consortium name="Pathogen Informatics"/>
        </authorList>
    </citation>
    <scope>NUCLEOTIDE SEQUENCE [LARGE SCALE GENOMIC DNA]</scope>
    <source>
        <strain evidence="4 6">2789STDY5608866</strain>
    </source>
</reference>
<sequence length="528" mass="57261">MQKRIQKETGNNCLKRIIVAFLAVIMMTTMLHPQMVQAATGTENGIFIESKNNEAPVFEAGKKKNWNFVITNNSGNVLNNVTITPDLGDKNEDWPFKTEKQSYQKSLGTLKEGQPQEVSFEFIQRDDVPTKRYKLKFTISADGQEETAKWFYMNTTAKPVQKDTQDNKDNKDTDDGKDTGKGNGAGSGSDTSYQTPDAGGYSNGEVAYSGGAGGSTDGGEASGNGSVPRVIVTGFTTDPAEVRAGSNFKLTIHLKNTSKMKVSNMLFDLSAPTEGSDEQTTSPAFLPSSGASSIYLDSIAPNGTADISIELNAKSDLLQKPYNMELSMKYEDPNATQVEGSSSISIPVKQDARFEISDFEISPQSVAVGEEANVMCSLYNLGRIKLYNVKATFEGKNIKKSEVFIGNIESGATGSIDAMLEGKKISDGPAKVTMTLSYEDESGNISTTTKDLNLEVTEKVDDDEAAASDMPEETQKSFPVIPVVIAAVVIAVVAAVVILKKRKKKQLAEIEEEELLDELERSSEDEHQ</sequence>
<reference evidence="5" key="2">
    <citation type="journal article" date="2020" name="Cell Host Microbe">
        <title>Functional and Genomic Variation between Human-Derived Isolates of Lachnospiraceae Reveals Inter- and Intra-Species Diversity.</title>
        <authorList>
            <person name="Sorbara M.T."/>
            <person name="Littmann E.R."/>
            <person name="Fontana E."/>
            <person name="Moody T.U."/>
            <person name="Kohout C.E."/>
            <person name="Gjonbalaj M."/>
            <person name="Eaton V."/>
            <person name="Seok R."/>
            <person name="Leiner I.M."/>
            <person name="Pamer E.G."/>
        </authorList>
    </citation>
    <scope>NUCLEOTIDE SEQUENCE</scope>
    <source>
        <strain evidence="5">MSK.10.16</strain>
    </source>
</reference>
<protein>
    <recommendedName>
        <fullName evidence="7">CARDB domain-containing protein</fullName>
    </recommendedName>
</protein>
<dbReference type="PANTHER" id="PTHR35902">
    <property type="entry name" value="S-LAYER DOMAIN-LIKE PROTEIN-RELATED"/>
    <property type="match status" value="1"/>
</dbReference>
<dbReference type="EMBL" id="CYYY01000006">
    <property type="protein sequence ID" value="CUN83847.1"/>
    <property type="molecule type" value="Genomic_DNA"/>
</dbReference>
<gene>
    <name evidence="4" type="ORF">ERS852423_01568</name>
    <name evidence="5" type="ORF">G4332_11895</name>
</gene>
<feature type="chain" id="PRO_5008017430" description="CARDB domain-containing protein" evidence="3">
    <location>
        <begin position="39"/>
        <end position="528"/>
    </location>
</feature>
<evidence type="ECO:0000313" key="6">
    <source>
        <dbReference type="Proteomes" id="UP000095439"/>
    </source>
</evidence>
<organism evidence="4 6">
    <name type="scientific">Dorea longicatena</name>
    <dbReference type="NCBI Taxonomy" id="88431"/>
    <lineage>
        <taxon>Bacteria</taxon>
        <taxon>Bacillati</taxon>
        <taxon>Bacillota</taxon>
        <taxon>Clostridia</taxon>
        <taxon>Lachnospirales</taxon>
        <taxon>Lachnospiraceae</taxon>
        <taxon>Dorea</taxon>
    </lineage>
</organism>
<evidence type="ECO:0000256" key="1">
    <source>
        <dbReference type="SAM" id="MobiDB-lite"/>
    </source>
</evidence>
<keyword evidence="2" id="KW-1133">Transmembrane helix</keyword>
<evidence type="ECO:0008006" key="7">
    <source>
        <dbReference type="Google" id="ProtNLM"/>
    </source>
</evidence>
<dbReference type="Proteomes" id="UP000724058">
    <property type="component" value="Unassembled WGS sequence"/>
</dbReference>
<keyword evidence="2" id="KW-0812">Transmembrane</keyword>
<evidence type="ECO:0000313" key="5">
    <source>
        <dbReference type="EMBL" id="NSE58788.1"/>
    </source>
</evidence>
<name>A0A174A6B6_9FIRM</name>
<evidence type="ECO:0000256" key="3">
    <source>
        <dbReference type="SAM" id="SignalP"/>
    </source>
</evidence>
<reference evidence="5" key="3">
    <citation type="submission" date="2020-02" db="EMBL/GenBank/DDBJ databases">
        <authorList>
            <person name="Littmann E."/>
            <person name="Sorbara M."/>
        </authorList>
    </citation>
    <scope>NUCLEOTIDE SEQUENCE</scope>
    <source>
        <strain evidence="5">MSK.10.16</strain>
    </source>
</reference>